<evidence type="ECO:0000256" key="2">
    <source>
        <dbReference type="ARBA" id="ARBA00023015"/>
    </source>
</evidence>
<evidence type="ECO:0000313" key="6">
    <source>
        <dbReference type="EMBL" id="TCS96438.1"/>
    </source>
</evidence>
<dbReference type="PANTHER" id="PTHR30126:SF100">
    <property type="entry name" value="LYSR-FAMILY TRANSCRIPTIONAL REGULATOR"/>
    <property type="match status" value="1"/>
</dbReference>
<dbReference type="InterPro" id="IPR036388">
    <property type="entry name" value="WH-like_DNA-bd_sf"/>
</dbReference>
<reference evidence="6 7" key="1">
    <citation type="submission" date="2019-03" db="EMBL/GenBank/DDBJ databases">
        <title>Genomic Encyclopedia of Type Strains, Phase IV (KMG-IV): sequencing the most valuable type-strain genomes for metagenomic binning, comparative biology and taxonomic classification.</title>
        <authorList>
            <person name="Goeker M."/>
        </authorList>
    </citation>
    <scope>NUCLEOTIDE SEQUENCE [LARGE SCALE GENOMIC DNA]</scope>
    <source>
        <strain evidence="6 7">DSM 45707</strain>
    </source>
</reference>
<protein>
    <submittedName>
        <fullName evidence="6">DNA-binding transcriptional LysR family regulator</fullName>
    </submittedName>
</protein>
<dbReference type="CDD" id="cd05466">
    <property type="entry name" value="PBP2_LTTR_substrate"/>
    <property type="match status" value="1"/>
</dbReference>
<dbReference type="GO" id="GO:0000976">
    <property type="term" value="F:transcription cis-regulatory region binding"/>
    <property type="evidence" value="ECO:0007669"/>
    <property type="project" value="TreeGrafter"/>
</dbReference>
<keyword evidence="2" id="KW-0805">Transcription regulation</keyword>
<feature type="domain" description="HTH lysR-type" evidence="5">
    <location>
        <begin position="1"/>
        <end position="58"/>
    </location>
</feature>
<dbReference type="Gene3D" id="3.40.190.290">
    <property type="match status" value="1"/>
</dbReference>
<dbReference type="AlphaFoldDB" id="A0A4R3LAZ1"/>
<dbReference type="Gene3D" id="1.10.10.10">
    <property type="entry name" value="Winged helix-like DNA-binding domain superfamily/Winged helix DNA-binding domain"/>
    <property type="match status" value="1"/>
</dbReference>
<dbReference type="InterPro" id="IPR000847">
    <property type="entry name" value="LysR_HTH_N"/>
</dbReference>
<keyword evidence="3 6" id="KW-0238">DNA-binding</keyword>
<dbReference type="SUPFAM" id="SSF53850">
    <property type="entry name" value="Periplasmic binding protein-like II"/>
    <property type="match status" value="1"/>
</dbReference>
<organism evidence="6 7">
    <name type="scientific">Hazenella coriacea</name>
    <dbReference type="NCBI Taxonomy" id="1179467"/>
    <lineage>
        <taxon>Bacteria</taxon>
        <taxon>Bacillati</taxon>
        <taxon>Bacillota</taxon>
        <taxon>Bacilli</taxon>
        <taxon>Bacillales</taxon>
        <taxon>Thermoactinomycetaceae</taxon>
        <taxon>Hazenella</taxon>
    </lineage>
</organism>
<keyword evidence="4" id="KW-0804">Transcription</keyword>
<accession>A0A4R3LAZ1</accession>
<keyword evidence="7" id="KW-1185">Reference proteome</keyword>
<dbReference type="Pfam" id="PF00126">
    <property type="entry name" value="HTH_1"/>
    <property type="match status" value="1"/>
</dbReference>
<name>A0A4R3LAZ1_9BACL</name>
<sequence length="308" mass="35027">MEIRQLQTFKKVVELEGMTRAAEEMGYAQSSVTAQIKALEDELGVPLFDRVGKKIILTVAGEQLLRYANQLLQIHDEAKSVLRSSGEPSGKLVIGAPESLAAFRLPPVIQEYRSRFPHVKIVLQPGVCWVMRRMVSEGELDISFLMETDQHGEEKDLVIHELVKEPLVIVAPIDHPLASVEKVTVDHLRTETFLHTETGCSYRTMFEHYLCSHGVKVDQSYEFWSLEAIKNCISAGLGIGLLPRVTVHQEIQEGKLVCLNWNEQPYPISTKLCYHSNRWISPALQEWIKLVKEYSVRWRKDSERAHGG</sequence>
<dbReference type="SUPFAM" id="SSF46785">
    <property type="entry name" value="Winged helix' DNA-binding domain"/>
    <property type="match status" value="1"/>
</dbReference>
<dbReference type="OrthoDB" id="9803735at2"/>
<dbReference type="FunFam" id="1.10.10.10:FF:000001">
    <property type="entry name" value="LysR family transcriptional regulator"/>
    <property type="match status" value="1"/>
</dbReference>
<evidence type="ECO:0000256" key="3">
    <source>
        <dbReference type="ARBA" id="ARBA00023125"/>
    </source>
</evidence>
<dbReference type="Proteomes" id="UP000294937">
    <property type="component" value="Unassembled WGS sequence"/>
</dbReference>
<gene>
    <name evidence="6" type="ORF">EDD58_10171</name>
</gene>
<comment type="similarity">
    <text evidence="1">Belongs to the LysR transcriptional regulatory family.</text>
</comment>
<dbReference type="EMBL" id="SMAG01000001">
    <property type="protein sequence ID" value="TCS96438.1"/>
    <property type="molecule type" value="Genomic_DNA"/>
</dbReference>
<dbReference type="InterPro" id="IPR005119">
    <property type="entry name" value="LysR_subst-bd"/>
</dbReference>
<dbReference type="RefSeq" id="WP_131922859.1">
    <property type="nucleotide sequence ID" value="NZ_SMAG01000001.1"/>
</dbReference>
<proteinExistence type="inferred from homology"/>
<dbReference type="GO" id="GO:0003700">
    <property type="term" value="F:DNA-binding transcription factor activity"/>
    <property type="evidence" value="ECO:0007669"/>
    <property type="project" value="InterPro"/>
</dbReference>
<evidence type="ECO:0000256" key="4">
    <source>
        <dbReference type="ARBA" id="ARBA00023163"/>
    </source>
</evidence>
<dbReference type="PANTHER" id="PTHR30126">
    <property type="entry name" value="HTH-TYPE TRANSCRIPTIONAL REGULATOR"/>
    <property type="match status" value="1"/>
</dbReference>
<comment type="caution">
    <text evidence="6">The sequence shown here is derived from an EMBL/GenBank/DDBJ whole genome shotgun (WGS) entry which is preliminary data.</text>
</comment>
<dbReference type="Pfam" id="PF03466">
    <property type="entry name" value="LysR_substrate"/>
    <property type="match status" value="1"/>
</dbReference>
<evidence type="ECO:0000313" key="7">
    <source>
        <dbReference type="Proteomes" id="UP000294937"/>
    </source>
</evidence>
<evidence type="ECO:0000256" key="1">
    <source>
        <dbReference type="ARBA" id="ARBA00009437"/>
    </source>
</evidence>
<evidence type="ECO:0000259" key="5">
    <source>
        <dbReference type="PROSITE" id="PS50931"/>
    </source>
</evidence>
<dbReference type="PRINTS" id="PR00039">
    <property type="entry name" value="HTHLYSR"/>
</dbReference>
<dbReference type="PROSITE" id="PS50931">
    <property type="entry name" value="HTH_LYSR"/>
    <property type="match status" value="1"/>
</dbReference>
<dbReference type="InterPro" id="IPR036390">
    <property type="entry name" value="WH_DNA-bd_sf"/>
</dbReference>